<name>A0A562I3N6_MICOL</name>
<comment type="caution">
    <text evidence="1">The sequence shown here is derived from an EMBL/GenBank/DDBJ whole genome shotgun (WGS) entry which is preliminary data.</text>
</comment>
<reference evidence="1 2" key="1">
    <citation type="submission" date="2019-07" db="EMBL/GenBank/DDBJ databases">
        <title>R&amp;d 2014.</title>
        <authorList>
            <person name="Klenk H.-P."/>
        </authorList>
    </citation>
    <scope>NUCLEOTIDE SEQUENCE [LARGE SCALE GENOMIC DNA]</scope>
    <source>
        <strain evidence="1 2">DSM 43868</strain>
    </source>
</reference>
<proteinExistence type="predicted"/>
<keyword evidence="2" id="KW-1185">Reference proteome</keyword>
<sequence>MTGQDWTLVGAPNARDLGGMVGADGRRVRAGRLIRTPALAG</sequence>
<accession>A0A562I3N6</accession>
<protein>
    <submittedName>
        <fullName evidence="1">Protein-tyrosine phosphatase</fullName>
    </submittedName>
</protein>
<gene>
    <name evidence="1" type="ORF">JD77_00509</name>
</gene>
<dbReference type="Proteomes" id="UP000319825">
    <property type="component" value="Unassembled WGS sequence"/>
</dbReference>
<organism evidence="1 2">
    <name type="scientific">Micromonospora olivasterospora</name>
    <dbReference type="NCBI Taxonomy" id="1880"/>
    <lineage>
        <taxon>Bacteria</taxon>
        <taxon>Bacillati</taxon>
        <taxon>Actinomycetota</taxon>
        <taxon>Actinomycetes</taxon>
        <taxon>Micromonosporales</taxon>
        <taxon>Micromonosporaceae</taxon>
        <taxon>Micromonospora</taxon>
    </lineage>
</organism>
<dbReference type="InterPro" id="IPR026893">
    <property type="entry name" value="Tyr/Ser_Pase_IphP-type"/>
</dbReference>
<evidence type="ECO:0000313" key="1">
    <source>
        <dbReference type="EMBL" id="TWH65572.1"/>
    </source>
</evidence>
<dbReference type="AlphaFoldDB" id="A0A562I3N6"/>
<dbReference type="EMBL" id="VLKE01000001">
    <property type="protein sequence ID" value="TWH65572.1"/>
    <property type="molecule type" value="Genomic_DNA"/>
</dbReference>
<dbReference type="Pfam" id="PF13350">
    <property type="entry name" value="Y_phosphatase3"/>
    <property type="match status" value="1"/>
</dbReference>
<dbReference type="GO" id="GO:0004721">
    <property type="term" value="F:phosphoprotein phosphatase activity"/>
    <property type="evidence" value="ECO:0007669"/>
    <property type="project" value="InterPro"/>
</dbReference>
<evidence type="ECO:0000313" key="2">
    <source>
        <dbReference type="Proteomes" id="UP000319825"/>
    </source>
</evidence>